<keyword evidence="12" id="KW-1185">Reference proteome</keyword>
<dbReference type="PANTHER" id="PTHR21646">
    <property type="entry name" value="UBIQUITIN CARBOXYL-TERMINAL HYDROLASE"/>
    <property type="match status" value="1"/>
</dbReference>
<dbReference type="PROSITE" id="PS00973">
    <property type="entry name" value="USP_2"/>
    <property type="match status" value="1"/>
</dbReference>
<feature type="compositionally biased region" description="Pro residues" evidence="8">
    <location>
        <begin position="296"/>
        <end position="305"/>
    </location>
</feature>
<feature type="compositionally biased region" description="Basic and acidic residues" evidence="8">
    <location>
        <begin position="235"/>
        <end position="251"/>
    </location>
</feature>
<feature type="domain" description="DUSP" evidence="10">
    <location>
        <begin position="9"/>
        <end position="134"/>
    </location>
</feature>
<accession>A0ABR2KSA6</accession>
<comment type="caution">
    <text evidence="11">The sequence shown here is derived from an EMBL/GenBank/DDBJ whole genome shotgun (WGS) entry which is preliminary data.</text>
</comment>
<dbReference type="PANTHER" id="PTHR21646:SF24">
    <property type="entry name" value="UBIQUITIN CARBOXYL-TERMINAL HYDROLASE"/>
    <property type="match status" value="1"/>
</dbReference>
<gene>
    <name evidence="11" type="ORF">M9Y10_022072</name>
</gene>
<dbReference type="SUPFAM" id="SSF143791">
    <property type="entry name" value="DUSP-like"/>
    <property type="match status" value="2"/>
</dbReference>
<evidence type="ECO:0000256" key="3">
    <source>
        <dbReference type="ARBA" id="ARBA00012759"/>
    </source>
</evidence>
<dbReference type="PROSITE" id="PS00972">
    <property type="entry name" value="USP_1"/>
    <property type="match status" value="1"/>
</dbReference>
<evidence type="ECO:0000256" key="4">
    <source>
        <dbReference type="ARBA" id="ARBA00022670"/>
    </source>
</evidence>
<evidence type="ECO:0000256" key="6">
    <source>
        <dbReference type="ARBA" id="ARBA00022801"/>
    </source>
</evidence>
<sequence length="1250" mass="144979">MIDRIDNLTSIEDQFQLLEELYNGDQPRYIKGDKEGYLLSFKWYHNCFDFISSSNKQKEDHENSTYQILPPIDNSDLIDENCIFYNDQNKLPNYFILNRKKKINIDFIVIKSKEWSMLHSKFSGGPSLSVPVCSYNSFQTTLHSVTDFIDILVSYKQNLNHNFVTYKEIKGKELENNIRSFFNVPKQEKTRLMHLSKIVKPEKNLDQQLINNNYIFILEYQDESGNWVSSTNNSEGDKNFSPDKVQQKESESFSLSQQEITEVPSPHLIDKLTLPPLFSSHEEKQENQVKDISSTPIPPKYPPPSEQLKIFQELERINNTFEQGENKAYLISQKWFRIWKNIVDPESQNNIKIVYNNNDDDDQNDDAADSIPPINNIDLMIYDEKTKKLKPDRTKYENIHYRILHPAVWEKLHEWFDGGPEIPIPVYYNNSQKKNIPVVKYYDIPIDYKDNKDNSFEIGSNTPLSIIHSRARSFYNVPKEEKTRICTMKQGMPRVLHDNDGQTLDFYFCFNPSTHLILDYKDIDSSEWNLKANSTYTCRSSSSMRPITNSHSISDFSDEKKESESKSISNLQSKTSSNSNQSSDSADTDDDKDPFKDIRVNKYDRNNDHECYHYSHSYYNSSTSGPGVCGLENLGNTCFFNSGIQCLVHTRLLVKYILSGKWKYELNRSNPIGMHGEIAEAFANLTYKIWSGNYNTFSPTYMKDVIGRFAPQFSGYGQQDSHELITFMLDGIHEDLNRVTKKPVVESISGDGNNDEEIADESWRRYKSRNDSVIVDLFHSQLRSRLVCPKCHKITVVFDPYMSLQLPIHKPNKVTLNLIFVPSKYEMLSENEDDFPFNVHCQHIKISFYRNKSLDPEELSRLVSKKIGRKVNAIVVYKENGTIPSLKWGVNIRGNDTHYALEVPKLDNANDDDTDNRKFVICYLISKAKKKYEFFMNSSDEYAQVTPPFLIPIKNFSISNEQFLKDCEKFFSGYWSGVDTPLSDQQKQFMQTLKIELLRSNGQLPSQKVPKILRETIFKPFQASNFDPRVASSIQPISINQETMGKEYNFSFYLYLKHIKNLKFNSFNNQISSSFTDSSIELEKCFKYFSSNETLDENNKWFCPHCRDFVCADKKMDIWSAPEVLVIQLKRFIRINELFMKKLETTVHYPSEIDISQFLAGPQHNERMLYRLYAVSEHSGSLSGGHYTAHAKVSKKDMSESGGKWYSFNDSYVSSSSSKSAYNNAAYVLFYERINNDPSSDNQSANMSSS</sequence>
<evidence type="ECO:0000259" key="10">
    <source>
        <dbReference type="PROSITE" id="PS51283"/>
    </source>
</evidence>
<dbReference type="EMBL" id="JAPFFF010000003">
    <property type="protein sequence ID" value="KAK8893646.1"/>
    <property type="molecule type" value="Genomic_DNA"/>
</dbReference>
<keyword evidence="6" id="KW-0378">Hydrolase</keyword>
<evidence type="ECO:0000259" key="9">
    <source>
        <dbReference type="PROSITE" id="PS50235"/>
    </source>
</evidence>
<feature type="region of interest" description="Disordered" evidence="8">
    <location>
        <begin position="227"/>
        <end position="261"/>
    </location>
</feature>
<evidence type="ECO:0000256" key="8">
    <source>
        <dbReference type="SAM" id="MobiDB-lite"/>
    </source>
</evidence>
<organism evidence="11 12">
    <name type="scientific">Tritrichomonas musculus</name>
    <dbReference type="NCBI Taxonomy" id="1915356"/>
    <lineage>
        <taxon>Eukaryota</taxon>
        <taxon>Metamonada</taxon>
        <taxon>Parabasalia</taxon>
        <taxon>Tritrichomonadida</taxon>
        <taxon>Tritrichomonadidae</taxon>
        <taxon>Tritrichomonas</taxon>
    </lineage>
</organism>
<dbReference type="PROSITE" id="PS51283">
    <property type="entry name" value="DUSP"/>
    <property type="match status" value="2"/>
</dbReference>
<dbReference type="InterPro" id="IPR001394">
    <property type="entry name" value="Peptidase_C19_UCH"/>
</dbReference>
<dbReference type="Proteomes" id="UP001470230">
    <property type="component" value="Unassembled WGS sequence"/>
</dbReference>
<protein>
    <recommendedName>
        <fullName evidence="3">ubiquitinyl hydrolase 1</fullName>
        <ecNumber evidence="3">3.4.19.12</ecNumber>
    </recommendedName>
</protein>
<evidence type="ECO:0000256" key="5">
    <source>
        <dbReference type="ARBA" id="ARBA00022786"/>
    </source>
</evidence>
<dbReference type="InterPro" id="IPR038765">
    <property type="entry name" value="Papain-like_cys_pep_sf"/>
</dbReference>
<dbReference type="InterPro" id="IPR050185">
    <property type="entry name" value="Ub_carboxyl-term_hydrolase"/>
</dbReference>
<evidence type="ECO:0000256" key="7">
    <source>
        <dbReference type="ARBA" id="ARBA00022807"/>
    </source>
</evidence>
<dbReference type="InterPro" id="IPR006615">
    <property type="entry name" value="Pept_C19_DUSP"/>
</dbReference>
<dbReference type="PROSITE" id="PS50235">
    <property type="entry name" value="USP_3"/>
    <property type="match status" value="1"/>
</dbReference>
<feature type="region of interest" description="Disordered" evidence="8">
    <location>
        <begin position="282"/>
        <end position="305"/>
    </location>
</feature>
<reference evidence="11 12" key="1">
    <citation type="submission" date="2024-04" db="EMBL/GenBank/DDBJ databases">
        <title>Tritrichomonas musculus Genome.</title>
        <authorList>
            <person name="Alves-Ferreira E."/>
            <person name="Grigg M."/>
            <person name="Lorenzi H."/>
            <person name="Galac M."/>
        </authorList>
    </citation>
    <scope>NUCLEOTIDE SEQUENCE [LARGE SCALE GENOMIC DNA]</scope>
    <source>
        <strain evidence="11 12">EAF2021</strain>
    </source>
</reference>
<feature type="domain" description="USP" evidence="9">
    <location>
        <begin position="629"/>
        <end position="1234"/>
    </location>
</feature>
<dbReference type="Gene3D" id="3.90.70.10">
    <property type="entry name" value="Cysteine proteinases"/>
    <property type="match status" value="2"/>
</dbReference>
<feature type="region of interest" description="Disordered" evidence="8">
    <location>
        <begin position="538"/>
        <end position="597"/>
    </location>
</feature>
<dbReference type="EC" id="3.4.19.12" evidence="3"/>
<dbReference type="Pfam" id="PF00443">
    <property type="entry name" value="UCH"/>
    <property type="match status" value="1"/>
</dbReference>
<keyword evidence="4" id="KW-0645">Protease</keyword>
<dbReference type="InterPro" id="IPR018200">
    <property type="entry name" value="USP_CS"/>
</dbReference>
<evidence type="ECO:0000313" key="11">
    <source>
        <dbReference type="EMBL" id="KAK8893646.1"/>
    </source>
</evidence>
<evidence type="ECO:0000256" key="1">
    <source>
        <dbReference type="ARBA" id="ARBA00000707"/>
    </source>
</evidence>
<dbReference type="Pfam" id="PF06337">
    <property type="entry name" value="DUSP"/>
    <property type="match status" value="2"/>
</dbReference>
<name>A0ABR2KSA6_9EUKA</name>
<feature type="domain" description="DUSP" evidence="10">
    <location>
        <begin position="302"/>
        <end position="428"/>
    </location>
</feature>
<proteinExistence type="inferred from homology"/>
<dbReference type="InterPro" id="IPR028889">
    <property type="entry name" value="USP"/>
</dbReference>
<evidence type="ECO:0000313" key="12">
    <source>
        <dbReference type="Proteomes" id="UP001470230"/>
    </source>
</evidence>
<keyword evidence="5" id="KW-0833">Ubl conjugation pathway</keyword>
<keyword evidence="7" id="KW-0788">Thiol protease</keyword>
<dbReference type="SUPFAM" id="SSF54001">
    <property type="entry name" value="Cysteine proteinases"/>
    <property type="match status" value="1"/>
</dbReference>
<dbReference type="InterPro" id="IPR035927">
    <property type="entry name" value="DUSP-like_sf"/>
</dbReference>
<comment type="catalytic activity">
    <reaction evidence="1">
        <text>Thiol-dependent hydrolysis of ester, thioester, amide, peptide and isopeptide bonds formed by the C-terminal Gly of ubiquitin (a 76-residue protein attached to proteins as an intracellular targeting signal).</text>
        <dbReference type="EC" id="3.4.19.12"/>
    </reaction>
</comment>
<comment type="similarity">
    <text evidence="2">Belongs to the peptidase C19 family.</text>
</comment>
<evidence type="ECO:0000256" key="2">
    <source>
        <dbReference type="ARBA" id="ARBA00009085"/>
    </source>
</evidence>
<dbReference type="Gene3D" id="3.30.2230.10">
    <property type="entry name" value="DUSP-like"/>
    <property type="match status" value="2"/>
</dbReference>
<feature type="compositionally biased region" description="Low complexity" evidence="8">
    <location>
        <begin position="566"/>
        <end position="585"/>
    </location>
</feature>
<dbReference type="SMART" id="SM00695">
    <property type="entry name" value="DUSP"/>
    <property type="match status" value="2"/>
</dbReference>
<feature type="compositionally biased region" description="Polar residues" evidence="8">
    <location>
        <begin position="538"/>
        <end position="551"/>
    </location>
</feature>